<keyword evidence="6" id="KW-0378">Hydrolase</keyword>
<dbReference type="Pfam" id="PF00448">
    <property type="entry name" value="SRP54"/>
    <property type="match status" value="1"/>
</dbReference>
<dbReference type="PANTHER" id="PTHR43134:SF1">
    <property type="entry name" value="SIGNAL RECOGNITION PARTICLE RECEPTOR SUBUNIT ALPHA"/>
    <property type="match status" value="1"/>
</dbReference>
<dbReference type="FunFam" id="3.40.50.300:FF:000053">
    <property type="entry name" value="Signal recognition particle receptor FtsY"/>
    <property type="match status" value="1"/>
</dbReference>
<dbReference type="GO" id="GO:0005886">
    <property type="term" value="C:plasma membrane"/>
    <property type="evidence" value="ECO:0007669"/>
    <property type="project" value="UniProtKB-SubCell"/>
</dbReference>
<keyword evidence="9" id="KW-0675">Receptor</keyword>
<evidence type="ECO:0000256" key="9">
    <source>
        <dbReference type="ARBA" id="ARBA00023170"/>
    </source>
</evidence>
<dbReference type="SUPFAM" id="SSF52540">
    <property type="entry name" value="P-loop containing nucleoside triphosphate hydrolases"/>
    <property type="match status" value="1"/>
</dbReference>
<dbReference type="Gene3D" id="3.40.50.300">
    <property type="entry name" value="P-loop containing nucleotide triphosphate hydrolases"/>
    <property type="match status" value="1"/>
</dbReference>
<dbReference type="GO" id="GO:0006614">
    <property type="term" value="P:SRP-dependent cotranslational protein targeting to membrane"/>
    <property type="evidence" value="ECO:0007669"/>
    <property type="project" value="InterPro"/>
</dbReference>
<keyword evidence="3" id="KW-1003">Cell membrane</keyword>
<dbReference type="InterPro" id="IPR036225">
    <property type="entry name" value="SRP/SRP_N"/>
</dbReference>
<evidence type="ECO:0000313" key="15">
    <source>
        <dbReference type="Proteomes" id="UP000464912"/>
    </source>
</evidence>
<keyword evidence="8" id="KW-0472">Membrane</keyword>
<dbReference type="GO" id="GO:0003924">
    <property type="term" value="F:GTPase activity"/>
    <property type="evidence" value="ECO:0007669"/>
    <property type="project" value="TreeGrafter"/>
</dbReference>
<evidence type="ECO:0000256" key="2">
    <source>
        <dbReference type="ARBA" id="ARBA00008531"/>
    </source>
</evidence>
<dbReference type="InterPro" id="IPR000897">
    <property type="entry name" value="SRP54_GTPase_dom"/>
</dbReference>
<keyword evidence="15" id="KW-1185">Reference proteome</keyword>
<evidence type="ECO:0000259" key="12">
    <source>
        <dbReference type="SMART" id="SM00962"/>
    </source>
</evidence>
<evidence type="ECO:0000256" key="7">
    <source>
        <dbReference type="ARBA" id="ARBA00023134"/>
    </source>
</evidence>
<organism evidence="14 15">
    <name type="scientific">Neorickettsia findlayensis</name>
    <dbReference type="NCBI Taxonomy" id="2686014"/>
    <lineage>
        <taxon>Bacteria</taxon>
        <taxon>Pseudomonadati</taxon>
        <taxon>Pseudomonadota</taxon>
        <taxon>Alphaproteobacteria</taxon>
        <taxon>Rickettsiales</taxon>
        <taxon>Anaplasmataceae</taxon>
        <taxon>Neorickettsia</taxon>
    </lineage>
</organism>
<gene>
    <name evidence="14" type="primary">ftsY</name>
    <name evidence="14" type="ORF">GP480_02220</name>
</gene>
<feature type="domain" description="SRP54-type proteins GTP-binding" evidence="12">
    <location>
        <begin position="102"/>
        <end position="304"/>
    </location>
</feature>
<dbReference type="InterPro" id="IPR027417">
    <property type="entry name" value="P-loop_NTPase"/>
</dbReference>
<proteinExistence type="inferred from homology"/>
<evidence type="ECO:0000256" key="1">
    <source>
        <dbReference type="ARBA" id="ARBA00004515"/>
    </source>
</evidence>
<dbReference type="KEGG" id="nef:GP480_02220"/>
<dbReference type="Gene3D" id="1.20.120.140">
    <property type="entry name" value="Signal recognition particle SRP54, nucleotide-binding domain"/>
    <property type="match status" value="1"/>
</dbReference>
<evidence type="ECO:0000256" key="6">
    <source>
        <dbReference type="ARBA" id="ARBA00022801"/>
    </source>
</evidence>
<comment type="similarity">
    <text evidence="2">Belongs to the GTP-binding SRP family.</text>
</comment>
<dbReference type="PANTHER" id="PTHR43134">
    <property type="entry name" value="SIGNAL RECOGNITION PARTICLE RECEPTOR SUBUNIT ALPHA"/>
    <property type="match status" value="1"/>
</dbReference>
<dbReference type="InterPro" id="IPR004390">
    <property type="entry name" value="SR_rcpt_FtsY"/>
</dbReference>
<dbReference type="InterPro" id="IPR042101">
    <property type="entry name" value="SRP54_N_sf"/>
</dbReference>
<dbReference type="SMART" id="SM00963">
    <property type="entry name" value="SRP54_N"/>
    <property type="match status" value="1"/>
</dbReference>
<keyword evidence="4" id="KW-0963">Cytoplasm</keyword>
<dbReference type="Pfam" id="PF02881">
    <property type="entry name" value="SRP54_N"/>
    <property type="match status" value="1"/>
</dbReference>
<reference evidence="14 15" key="1">
    <citation type="journal article" date="2020" name="MBio">
        <title>Erratum for Teymournejad et al., 'Isolation and Molecular Analysis of a Novel Neorickettsia Species That Causes Potomac Horse Fever'.</title>
        <authorList>
            <person name="Teymournejad O."/>
            <person name="Lin M."/>
            <person name="Bekebrede H."/>
            <person name="Kamr A."/>
            <person name="Toribio R.E."/>
            <person name="Arroyo L.G."/>
            <person name="Baird J.D."/>
            <person name="Rikihisa Y."/>
        </authorList>
    </citation>
    <scope>NUCLEOTIDE SEQUENCE [LARGE SCALE GENOMIC DNA]</scope>
    <source>
        <strain evidence="14 15">Fin17</strain>
    </source>
</reference>
<accession>A0A6P1G9U7</accession>
<comment type="catalytic activity">
    <reaction evidence="10">
        <text>GTP + H2O = GDP + phosphate + H(+)</text>
        <dbReference type="Rhea" id="RHEA:19669"/>
        <dbReference type="ChEBI" id="CHEBI:15377"/>
        <dbReference type="ChEBI" id="CHEBI:15378"/>
        <dbReference type="ChEBI" id="CHEBI:37565"/>
        <dbReference type="ChEBI" id="CHEBI:43474"/>
        <dbReference type="ChEBI" id="CHEBI:58189"/>
        <dbReference type="EC" id="3.6.5.4"/>
    </reaction>
</comment>
<evidence type="ECO:0000259" key="11">
    <source>
        <dbReference type="SMART" id="SM00382"/>
    </source>
</evidence>
<dbReference type="AlphaFoldDB" id="A0A6P1G9U7"/>
<dbReference type="SMART" id="SM00962">
    <property type="entry name" value="SRP54"/>
    <property type="match status" value="1"/>
</dbReference>
<dbReference type="SMART" id="SM00382">
    <property type="entry name" value="AAA"/>
    <property type="match status" value="1"/>
</dbReference>
<dbReference type="InterPro" id="IPR013822">
    <property type="entry name" value="Signal_recog_particl_SRP54_hlx"/>
</dbReference>
<dbReference type="GO" id="GO:0005525">
    <property type="term" value="F:GTP binding"/>
    <property type="evidence" value="ECO:0007669"/>
    <property type="project" value="UniProtKB-KW"/>
</dbReference>
<dbReference type="Proteomes" id="UP000464912">
    <property type="component" value="Chromosome"/>
</dbReference>
<feature type="domain" description="Signal recognition particle SRP54 helical bundle" evidence="13">
    <location>
        <begin position="9"/>
        <end position="88"/>
    </location>
</feature>
<name>A0A6P1G9U7_9RICK</name>
<feature type="domain" description="AAA+ ATPase" evidence="11">
    <location>
        <begin position="101"/>
        <end position="309"/>
    </location>
</feature>
<evidence type="ECO:0000313" key="14">
    <source>
        <dbReference type="EMBL" id="QHD65259.1"/>
    </source>
</evidence>
<dbReference type="NCBIfam" id="TIGR00064">
    <property type="entry name" value="ftsY"/>
    <property type="match status" value="1"/>
</dbReference>
<dbReference type="SUPFAM" id="SSF47364">
    <property type="entry name" value="Domain of the SRP/SRP receptor G-proteins"/>
    <property type="match status" value="1"/>
</dbReference>
<evidence type="ECO:0000256" key="4">
    <source>
        <dbReference type="ARBA" id="ARBA00022490"/>
    </source>
</evidence>
<evidence type="ECO:0000256" key="5">
    <source>
        <dbReference type="ARBA" id="ARBA00022741"/>
    </source>
</evidence>
<dbReference type="GO" id="GO:0005737">
    <property type="term" value="C:cytoplasm"/>
    <property type="evidence" value="ECO:0007669"/>
    <property type="project" value="UniProtKB-ARBA"/>
</dbReference>
<evidence type="ECO:0000256" key="10">
    <source>
        <dbReference type="ARBA" id="ARBA00048027"/>
    </source>
</evidence>
<dbReference type="EMBL" id="CP047224">
    <property type="protein sequence ID" value="QHD65259.1"/>
    <property type="molecule type" value="Genomic_DNA"/>
</dbReference>
<evidence type="ECO:0000259" key="13">
    <source>
        <dbReference type="SMART" id="SM00963"/>
    </source>
</evidence>
<keyword evidence="5" id="KW-0547">Nucleotide-binding</keyword>
<evidence type="ECO:0000256" key="3">
    <source>
        <dbReference type="ARBA" id="ARBA00022475"/>
    </source>
</evidence>
<evidence type="ECO:0000256" key="8">
    <source>
        <dbReference type="ARBA" id="ARBA00023136"/>
    </source>
</evidence>
<comment type="subcellular location">
    <subcellularLocation>
        <location evidence="1">Cell inner membrane</location>
        <topology evidence="1">Peripheral membrane protein</topology>
        <orientation evidence="1">Cytoplasmic side</orientation>
    </subcellularLocation>
</comment>
<protein>
    <submittedName>
        <fullName evidence="14">Signal recognition particle-docking protein FtsY</fullName>
    </submittedName>
</protein>
<dbReference type="InterPro" id="IPR003593">
    <property type="entry name" value="AAA+_ATPase"/>
</dbReference>
<dbReference type="RefSeq" id="WP_160095489.1">
    <property type="nucleotide sequence ID" value="NZ_CP047224.1"/>
</dbReference>
<keyword evidence="7" id="KW-0342">GTP-binding</keyword>
<dbReference type="GO" id="GO:0005047">
    <property type="term" value="F:signal recognition particle binding"/>
    <property type="evidence" value="ECO:0007669"/>
    <property type="project" value="TreeGrafter"/>
</dbReference>
<sequence>MFKSVFSSIRNSITKSRDYLSSGIDNIFTKEKITESTIEELEELLLSADIGPTVTERIIKAVKKIKVRDGESLEQVKRITHEQIKKVLDPTSKKLTFPQIGPQVIVFCGVNGNGKTTTIGKLAYKFIKENKTVMIAACDLFRAAAIEQLRFWAERASATFFSSETSKNASSTAYKALEKALEDKVDVLIIDTSGRLHTQNDLMEELKKICRVLSKLVPSAPNEVILALDASTGQNALNQVQVFKDAVNLTGLVVTKLDGTSKGGVIVAIAEKYPNLGIYFIGTGEKITDLEEFSPSEFVDALLEVKAAS</sequence>
<reference evidence="14 15" key="2">
    <citation type="journal article" date="2020" name="MBio">
        <title>Isolation and Molecular Analysis of a Novel Neorickettsia Species That Causes Potomac Horse Fever.</title>
        <authorList>
            <person name="Teymournejad O."/>
            <person name="Lin M."/>
            <person name="Bekebrede H."/>
            <person name="Kamr A."/>
            <person name="Toribio R.E."/>
            <person name="Arroyo L.G."/>
            <person name="Baird J.D."/>
            <person name="Rikihisa Y."/>
        </authorList>
    </citation>
    <scope>NUCLEOTIDE SEQUENCE [LARGE SCALE GENOMIC DNA]</scope>
    <source>
        <strain evidence="14 15">Fin17</strain>
    </source>
</reference>